<dbReference type="PROSITE" id="PS51257">
    <property type="entry name" value="PROKAR_LIPOPROTEIN"/>
    <property type="match status" value="1"/>
</dbReference>
<reference evidence="1" key="1">
    <citation type="submission" date="2018-06" db="EMBL/GenBank/DDBJ databases">
        <authorList>
            <person name="Zhirakovskaya E."/>
        </authorList>
    </citation>
    <scope>NUCLEOTIDE SEQUENCE</scope>
</reference>
<sequence length="148" mass="15529">MRVRRKVRANRFVQSTIIAFLLLFMVACSGGDGDDAQSSASGGSWIGTWKAISAVLNGESAPTFNGVWELSDSSWTLTTVVCSASGTLTSSGNNLTLTVGSTTCPETTIPPEGRTATGTADVVGDMMTLTLSHVLEGVAYTLIMQCER</sequence>
<dbReference type="AlphaFoldDB" id="A0A3B1C4E3"/>
<name>A0A3B1C4E3_9ZZZZ</name>
<organism evidence="1">
    <name type="scientific">hydrothermal vent metagenome</name>
    <dbReference type="NCBI Taxonomy" id="652676"/>
    <lineage>
        <taxon>unclassified sequences</taxon>
        <taxon>metagenomes</taxon>
        <taxon>ecological metagenomes</taxon>
    </lineage>
</organism>
<proteinExistence type="predicted"/>
<evidence type="ECO:0008006" key="2">
    <source>
        <dbReference type="Google" id="ProtNLM"/>
    </source>
</evidence>
<dbReference type="EMBL" id="UOGA01000104">
    <property type="protein sequence ID" value="VAX17730.1"/>
    <property type="molecule type" value="Genomic_DNA"/>
</dbReference>
<evidence type="ECO:0000313" key="1">
    <source>
        <dbReference type="EMBL" id="VAX17730.1"/>
    </source>
</evidence>
<accession>A0A3B1C4E3</accession>
<protein>
    <recommendedName>
        <fullName evidence="2">Lipocalin-like domain-containing protein</fullName>
    </recommendedName>
</protein>
<gene>
    <name evidence="1" type="ORF">MNBD_NITROSPINAE04-1756</name>
</gene>